<dbReference type="EC" id="1.3.5.1" evidence="4"/>
<dbReference type="GO" id="GO:0009055">
    <property type="term" value="F:electron transfer activity"/>
    <property type="evidence" value="ECO:0007669"/>
    <property type="project" value="TreeGrafter"/>
</dbReference>
<evidence type="ECO:0000259" key="14">
    <source>
        <dbReference type="Pfam" id="PF00890"/>
    </source>
</evidence>
<reference evidence="16 17" key="1">
    <citation type="submission" date="2020-02" db="EMBL/GenBank/DDBJ databases">
        <title>Genomic and physiological characterization of two novel Nitrospinaceae genera.</title>
        <authorList>
            <person name="Mueller A.J."/>
            <person name="Jung M.-Y."/>
            <person name="Strachan C.R."/>
            <person name="Herbold C.W."/>
            <person name="Kirkegaard R.H."/>
            <person name="Daims H."/>
        </authorList>
    </citation>
    <scope>NUCLEOTIDE SEQUENCE [LARGE SCALE GENOMIC DNA]</scope>
    <source>
        <strain evidence="16">EB</strain>
    </source>
</reference>
<evidence type="ECO:0000256" key="4">
    <source>
        <dbReference type="ARBA" id="ARBA00012792"/>
    </source>
</evidence>
<dbReference type="AlphaFoldDB" id="A0A7T0FZ90"/>
<evidence type="ECO:0000259" key="15">
    <source>
        <dbReference type="Pfam" id="PF02910"/>
    </source>
</evidence>
<comment type="cofactor">
    <cofactor evidence="1">
        <name>FAD</name>
        <dbReference type="ChEBI" id="CHEBI:57692"/>
    </cofactor>
</comment>
<dbReference type="Pfam" id="PF02910">
    <property type="entry name" value="Succ_DH_flav_C"/>
    <property type="match status" value="1"/>
</dbReference>
<evidence type="ECO:0000313" key="16">
    <source>
        <dbReference type="EMBL" id="QPJ60571.1"/>
    </source>
</evidence>
<evidence type="ECO:0000256" key="1">
    <source>
        <dbReference type="ARBA" id="ARBA00001974"/>
    </source>
</evidence>
<evidence type="ECO:0000256" key="10">
    <source>
        <dbReference type="ARBA" id="ARBA00023002"/>
    </source>
</evidence>
<name>A0A7T0FZ90_9BACT</name>
<sequence length="646" mass="72556">MEKRPNSFVVIGGGLAGLACTMKLCEAKAKVTLVSYQAVKRSHSVCAQGGINAAINSKGEGDSPEIHFYDTVKGGDFLANQPLVRDMCYQAPAIIHLMDRLGVAFNRSPEGHLEFRRFGGTLYSRTAFAGATTGQQLLYALDEQVRRYEHDGQVTKLEWHEYLEAVIDHDGVCKGAVLHDLRTGEIFTVGGDAVVLATGGPSQVYGRSTGSTVCTGAAATSAYLQGAKYGNPEFIQIHPTAIPGHDKLRLMSESARGEGGRIWVPKKPGDSRPPREVPENERYYFLEENYPLFGNLVPRDVASREIYDVVFNKKMGIVGEPMVYLDLTHHPKEYLDNRLGGIIDIYEKFTGDDPRNVPMKIFPAVHYSMGGLWTDFKDDGHGLIDHQSPRNQMTSIPGLYAAGEADFQYHGANRLGANSLLSCIYTGLMMGPGLIQYAKNQKKVFENVEPQVFEKAAHKWKDRFSKIKSMQGSENPYDLHRELGDTMMENVLIVRDNTKLNKALSMIDDIETRSHDIRCLDTTHWANPTPSFINQLNCMIHLSRIIAMGALMRNEFRGAHYKPEFDLKQPSDFDPHEYVDYMEQKNYGEVPEESFPDGHLAYMKRFEANNERWLKTTIAHYDEGKPNISYEPVDTSIVPPRPRKYD</sequence>
<gene>
    <name evidence="16" type="primary">sdhA</name>
    <name evidence="16" type="ORF">G3M70_01180</name>
</gene>
<dbReference type="InterPro" id="IPR003953">
    <property type="entry name" value="FAD-dep_OxRdtase_2_FAD-bd"/>
</dbReference>
<dbReference type="Pfam" id="PF00890">
    <property type="entry name" value="FAD_binding_2"/>
    <property type="match status" value="1"/>
</dbReference>
<keyword evidence="10" id="KW-0560">Oxidoreductase</keyword>
<dbReference type="PANTHER" id="PTHR11632">
    <property type="entry name" value="SUCCINATE DEHYDROGENASE 2 FLAVOPROTEIN SUBUNIT"/>
    <property type="match status" value="1"/>
</dbReference>
<dbReference type="Proteomes" id="UP000594688">
    <property type="component" value="Chromosome"/>
</dbReference>
<comment type="subcellular location">
    <subcellularLocation>
        <location evidence="2">Cell inner membrane</location>
        <topology evidence="2">Peripheral membrane protein</topology>
        <orientation evidence="2">Cytoplasmic side</orientation>
    </subcellularLocation>
</comment>
<evidence type="ECO:0000256" key="7">
    <source>
        <dbReference type="ARBA" id="ARBA00022630"/>
    </source>
</evidence>
<dbReference type="InterPro" id="IPR011280">
    <property type="entry name" value="Succ_DH/Fum_Rdt_flav_su"/>
</dbReference>
<evidence type="ECO:0000256" key="3">
    <source>
        <dbReference type="ARBA" id="ARBA00008040"/>
    </source>
</evidence>
<dbReference type="Gene3D" id="3.50.50.60">
    <property type="entry name" value="FAD/NAD(P)-binding domain"/>
    <property type="match status" value="1"/>
</dbReference>
<dbReference type="KEGG" id="nli:G3M70_01180"/>
<dbReference type="GO" id="GO:0005886">
    <property type="term" value="C:plasma membrane"/>
    <property type="evidence" value="ECO:0007669"/>
    <property type="project" value="UniProtKB-SubCell"/>
</dbReference>
<evidence type="ECO:0000256" key="9">
    <source>
        <dbReference type="ARBA" id="ARBA00022982"/>
    </source>
</evidence>
<evidence type="ECO:0000256" key="8">
    <source>
        <dbReference type="ARBA" id="ARBA00022827"/>
    </source>
</evidence>
<dbReference type="SUPFAM" id="SSF46977">
    <property type="entry name" value="Succinate dehydrogenase/fumarate reductase flavoprotein C-terminal domain"/>
    <property type="match status" value="1"/>
</dbReference>
<dbReference type="GO" id="GO:0050660">
    <property type="term" value="F:flavin adenine dinucleotide binding"/>
    <property type="evidence" value="ECO:0007669"/>
    <property type="project" value="TreeGrafter"/>
</dbReference>
<comment type="catalytic activity">
    <reaction evidence="12">
        <text>a quinone + succinate = fumarate + a quinol</text>
        <dbReference type="Rhea" id="RHEA:40523"/>
        <dbReference type="ChEBI" id="CHEBI:24646"/>
        <dbReference type="ChEBI" id="CHEBI:29806"/>
        <dbReference type="ChEBI" id="CHEBI:30031"/>
        <dbReference type="ChEBI" id="CHEBI:132124"/>
        <dbReference type="EC" id="1.3.5.1"/>
    </reaction>
</comment>
<dbReference type="SUPFAM" id="SSF51905">
    <property type="entry name" value="FAD/NAD(P)-binding domain"/>
    <property type="match status" value="1"/>
</dbReference>
<evidence type="ECO:0000256" key="11">
    <source>
        <dbReference type="ARBA" id="ARBA00023136"/>
    </source>
</evidence>
<dbReference type="NCBIfam" id="TIGR01811">
    <property type="entry name" value="sdhA_Bsu"/>
    <property type="match status" value="1"/>
</dbReference>
<comment type="similarity">
    <text evidence="3">Belongs to the FAD-dependent oxidoreductase 2 family. FRD/SDH subfamily.</text>
</comment>
<feature type="domain" description="FAD-dependent oxidoreductase 2 FAD-binding" evidence="14">
    <location>
        <begin position="9"/>
        <end position="420"/>
    </location>
</feature>
<keyword evidence="8" id="KW-0274">FAD</keyword>
<dbReference type="PROSITE" id="PS51257">
    <property type="entry name" value="PROKAR_LIPOPROTEIN"/>
    <property type="match status" value="1"/>
</dbReference>
<evidence type="ECO:0000256" key="6">
    <source>
        <dbReference type="ARBA" id="ARBA00022475"/>
    </source>
</evidence>
<accession>A0A7T0FZ90</accession>
<dbReference type="InterPro" id="IPR037099">
    <property type="entry name" value="Fum_R/Succ_DH_flav-like_C_sf"/>
</dbReference>
<dbReference type="Gene3D" id="1.20.58.100">
    <property type="entry name" value="Fumarate reductase/succinate dehydrogenase flavoprotein-like, C-terminal domain"/>
    <property type="match status" value="1"/>
</dbReference>
<dbReference type="InterPro" id="IPR003952">
    <property type="entry name" value="FRD_SDH_FAD_BS"/>
</dbReference>
<dbReference type="GO" id="GO:0008177">
    <property type="term" value="F:succinate dehydrogenase (quinone) activity"/>
    <property type="evidence" value="ECO:0007669"/>
    <property type="project" value="UniProtKB-EC"/>
</dbReference>
<dbReference type="GO" id="GO:0009061">
    <property type="term" value="P:anaerobic respiration"/>
    <property type="evidence" value="ECO:0007669"/>
    <property type="project" value="TreeGrafter"/>
</dbReference>
<keyword evidence="7" id="KW-0285">Flavoprotein</keyword>
<dbReference type="InterPro" id="IPR027477">
    <property type="entry name" value="Succ_DH/fumarate_Rdtase_cat_sf"/>
</dbReference>
<organism evidence="16 17">
    <name type="scientific">Candidatus Nitronauta litoralis</name>
    <dbReference type="NCBI Taxonomy" id="2705533"/>
    <lineage>
        <taxon>Bacteria</taxon>
        <taxon>Pseudomonadati</taxon>
        <taxon>Nitrospinota/Tectimicrobiota group</taxon>
        <taxon>Nitrospinota</taxon>
        <taxon>Nitrospinia</taxon>
        <taxon>Nitrospinales</taxon>
        <taxon>Nitrospinaceae</taxon>
        <taxon>Candidatus Nitronauta</taxon>
    </lineage>
</organism>
<evidence type="ECO:0000313" key="17">
    <source>
        <dbReference type="Proteomes" id="UP000594688"/>
    </source>
</evidence>
<dbReference type="InterPro" id="IPR030664">
    <property type="entry name" value="SdhA/FrdA/AprA"/>
</dbReference>
<dbReference type="InterPro" id="IPR015939">
    <property type="entry name" value="Fum_Rdtase/Succ_DH_flav-like_C"/>
</dbReference>
<keyword evidence="5" id="KW-0813">Transport</keyword>
<keyword evidence="9" id="KW-0249">Electron transport</keyword>
<dbReference type="NCBIfam" id="NF006392">
    <property type="entry name" value="PRK08641.1"/>
    <property type="match status" value="1"/>
</dbReference>
<evidence type="ECO:0000256" key="2">
    <source>
        <dbReference type="ARBA" id="ARBA00004515"/>
    </source>
</evidence>
<feature type="active site" description="Proton acceptor" evidence="13">
    <location>
        <position position="299"/>
    </location>
</feature>
<dbReference type="PANTHER" id="PTHR11632:SF53">
    <property type="entry name" value="SUCCINATE DEHYDROGENASE FLAVOPROTEIN SUBUNIT"/>
    <property type="match status" value="1"/>
</dbReference>
<dbReference type="SUPFAM" id="SSF56425">
    <property type="entry name" value="Succinate dehydrogenase/fumarate reductase flavoprotein, catalytic domain"/>
    <property type="match status" value="1"/>
</dbReference>
<dbReference type="InterPro" id="IPR036188">
    <property type="entry name" value="FAD/NAD-bd_sf"/>
</dbReference>
<feature type="domain" description="Fumarate reductase/succinate dehydrogenase flavoprotein-like C-terminal" evidence="15">
    <location>
        <begin position="480"/>
        <end position="645"/>
    </location>
</feature>
<dbReference type="FunFam" id="3.50.50.60:FF:000009">
    <property type="entry name" value="Succinate dehydrogenase flavoprotein subunit"/>
    <property type="match status" value="1"/>
</dbReference>
<dbReference type="PROSITE" id="PS00504">
    <property type="entry name" value="FRD_SDH_FAD_BINDING"/>
    <property type="match status" value="1"/>
</dbReference>
<keyword evidence="11" id="KW-0472">Membrane</keyword>
<keyword evidence="6" id="KW-1003">Cell membrane</keyword>
<evidence type="ECO:0000256" key="5">
    <source>
        <dbReference type="ARBA" id="ARBA00022448"/>
    </source>
</evidence>
<dbReference type="EMBL" id="CP048685">
    <property type="protein sequence ID" value="QPJ60571.1"/>
    <property type="molecule type" value="Genomic_DNA"/>
</dbReference>
<protein>
    <recommendedName>
        <fullName evidence="4">succinate dehydrogenase</fullName>
        <ecNumber evidence="4">1.3.5.1</ecNumber>
    </recommendedName>
</protein>
<evidence type="ECO:0000256" key="12">
    <source>
        <dbReference type="ARBA" id="ARBA00049220"/>
    </source>
</evidence>
<proteinExistence type="inferred from homology"/>
<evidence type="ECO:0000256" key="13">
    <source>
        <dbReference type="PIRSR" id="PIRSR630664-50"/>
    </source>
</evidence>
<dbReference type="Gene3D" id="3.90.700.10">
    <property type="entry name" value="Succinate dehydrogenase/fumarate reductase flavoprotein, catalytic domain"/>
    <property type="match status" value="1"/>
</dbReference>